<dbReference type="GO" id="GO:0065002">
    <property type="term" value="P:intracellular protein transmembrane transport"/>
    <property type="evidence" value="ECO:0007669"/>
    <property type="project" value="TreeGrafter"/>
</dbReference>
<evidence type="ECO:0000256" key="2">
    <source>
        <dbReference type="ARBA" id="ARBA00022692"/>
    </source>
</evidence>
<comment type="similarity">
    <text evidence="5">Belongs to the TatC family.</text>
</comment>
<keyword evidence="4 5" id="KW-0472">Membrane</keyword>
<keyword evidence="5" id="KW-1003">Cell membrane</keyword>
<dbReference type="PANTHER" id="PTHR30371">
    <property type="entry name" value="SEC-INDEPENDENT PROTEIN TRANSLOCASE PROTEIN TATC"/>
    <property type="match status" value="1"/>
</dbReference>
<keyword evidence="2 5" id="KW-0812">Transmembrane</keyword>
<dbReference type="Proteomes" id="UP000016511">
    <property type="component" value="Unassembled WGS sequence"/>
</dbReference>
<keyword evidence="7" id="KW-1185">Reference proteome</keyword>
<dbReference type="InterPro" id="IPR019820">
    <property type="entry name" value="Sec-indep_translocase_CS"/>
</dbReference>
<feature type="transmembrane region" description="Helical" evidence="5">
    <location>
        <begin position="200"/>
        <end position="217"/>
    </location>
</feature>
<dbReference type="HOGENOM" id="CLU_031942_3_1_9"/>
<organism evidence="6 7">
    <name type="scientific">Aneurinibacillus aneurinilyticus ATCC 12856</name>
    <dbReference type="NCBI Taxonomy" id="649747"/>
    <lineage>
        <taxon>Bacteria</taxon>
        <taxon>Bacillati</taxon>
        <taxon>Bacillota</taxon>
        <taxon>Bacilli</taxon>
        <taxon>Bacillales</taxon>
        <taxon>Paenibacillaceae</taxon>
        <taxon>Aneurinibacillus group</taxon>
        <taxon>Aneurinibacillus</taxon>
    </lineage>
</organism>
<evidence type="ECO:0000256" key="1">
    <source>
        <dbReference type="ARBA" id="ARBA00004141"/>
    </source>
</evidence>
<dbReference type="GO" id="GO:0009977">
    <property type="term" value="F:proton motive force dependent protein transmembrane transporter activity"/>
    <property type="evidence" value="ECO:0007669"/>
    <property type="project" value="TreeGrafter"/>
</dbReference>
<name>U1X297_ANEAE</name>
<evidence type="ECO:0000256" key="5">
    <source>
        <dbReference type="HAMAP-Rule" id="MF_00902"/>
    </source>
</evidence>
<keyword evidence="5" id="KW-0811">Translocation</keyword>
<dbReference type="NCBIfam" id="TIGR00945">
    <property type="entry name" value="tatC"/>
    <property type="match status" value="1"/>
</dbReference>
<comment type="subcellular location">
    <subcellularLocation>
        <location evidence="5">Cell membrane</location>
        <topology evidence="5">Multi-pass membrane protein</topology>
    </subcellularLocation>
    <subcellularLocation>
        <location evidence="1">Membrane</location>
        <topology evidence="1">Multi-pass membrane protein</topology>
    </subcellularLocation>
</comment>
<dbReference type="HAMAP" id="MF_00902">
    <property type="entry name" value="TatC"/>
    <property type="match status" value="1"/>
</dbReference>
<dbReference type="PRINTS" id="PR01840">
    <property type="entry name" value="TATCFAMILY"/>
</dbReference>
<comment type="function">
    <text evidence="5">Part of the twin-arginine translocation (Tat) system that transports large folded proteins containing a characteristic twin-arginine motif in their signal peptide across membranes.</text>
</comment>
<dbReference type="PROSITE" id="PS01218">
    <property type="entry name" value="TATC"/>
    <property type="match status" value="1"/>
</dbReference>
<accession>U1X297</accession>
<keyword evidence="5" id="KW-0653">Protein transport</keyword>
<protein>
    <recommendedName>
        <fullName evidence="5">Sec-independent protein translocase protein TatC</fullName>
    </recommendedName>
</protein>
<evidence type="ECO:0000313" key="6">
    <source>
        <dbReference type="EMBL" id="ERI08658.1"/>
    </source>
</evidence>
<dbReference type="AlphaFoldDB" id="U1X297"/>
<dbReference type="EMBL" id="AWSJ01000197">
    <property type="protein sequence ID" value="ERI08658.1"/>
    <property type="molecule type" value="Genomic_DNA"/>
</dbReference>
<dbReference type="InterPro" id="IPR002033">
    <property type="entry name" value="TatC"/>
</dbReference>
<evidence type="ECO:0000256" key="4">
    <source>
        <dbReference type="ARBA" id="ARBA00023136"/>
    </source>
</evidence>
<dbReference type="eggNOG" id="COG0805">
    <property type="taxonomic scope" value="Bacteria"/>
</dbReference>
<evidence type="ECO:0000256" key="3">
    <source>
        <dbReference type="ARBA" id="ARBA00022989"/>
    </source>
</evidence>
<comment type="subunit">
    <text evidence="5">Forms a complex with TatA.</text>
</comment>
<reference evidence="6 7" key="1">
    <citation type="submission" date="2013-08" db="EMBL/GenBank/DDBJ databases">
        <authorList>
            <person name="Weinstock G."/>
            <person name="Sodergren E."/>
            <person name="Wylie T."/>
            <person name="Fulton L."/>
            <person name="Fulton R."/>
            <person name="Fronick C."/>
            <person name="O'Laughlin M."/>
            <person name="Godfrey J."/>
            <person name="Miner T."/>
            <person name="Herter B."/>
            <person name="Appelbaum E."/>
            <person name="Cordes M."/>
            <person name="Lek S."/>
            <person name="Wollam A."/>
            <person name="Pepin K.H."/>
            <person name="Palsikar V.B."/>
            <person name="Mitreva M."/>
            <person name="Wilson R.K."/>
        </authorList>
    </citation>
    <scope>NUCLEOTIDE SEQUENCE [LARGE SCALE GENOMIC DNA]</scope>
    <source>
        <strain evidence="6 7">ATCC 12856</strain>
    </source>
</reference>
<gene>
    <name evidence="5" type="primary">tatC</name>
    <name evidence="6" type="ORF">HMPREF0083_03233</name>
</gene>
<feature type="transmembrane region" description="Helical" evidence="5">
    <location>
        <begin position="162"/>
        <end position="188"/>
    </location>
</feature>
<feature type="transmembrane region" description="Helical" evidence="5">
    <location>
        <begin position="30"/>
        <end position="48"/>
    </location>
</feature>
<keyword evidence="5" id="KW-0813">Transport</keyword>
<feature type="transmembrane region" description="Helical" evidence="5">
    <location>
        <begin position="74"/>
        <end position="93"/>
    </location>
</feature>
<feature type="transmembrane region" description="Helical" evidence="5">
    <location>
        <begin position="114"/>
        <end position="142"/>
    </location>
</feature>
<feature type="transmembrane region" description="Helical" evidence="5">
    <location>
        <begin position="223"/>
        <end position="242"/>
    </location>
</feature>
<dbReference type="Pfam" id="PF00902">
    <property type="entry name" value="TatC"/>
    <property type="match status" value="1"/>
</dbReference>
<keyword evidence="3 5" id="KW-1133">Transmembrane helix</keyword>
<dbReference type="STRING" id="649747.HMPREF0083_03233"/>
<evidence type="ECO:0000313" key="7">
    <source>
        <dbReference type="Proteomes" id="UP000016511"/>
    </source>
</evidence>
<comment type="caution">
    <text evidence="6">The sequence shown here is derived from an EMBL/GenBank/DDBJ whole genome shotgun (WGS) entry which is preliminary data.</text>
</comment>
<dbReference type="GO" id="GO:0043953">
    <property type="term" value="P:protein transport by the Tat complex"/>
    <property type="evidence" value="ECO:0007669"/>
    <property type="project" value="UniProtKB-UniRule"/>
</dbReference>
<proteinExistence type="inferred from homology"/>
<dbReference type="GO" id="GO:0033281">
    <property type="term" value="C:TAT protein transport complex"/>
    <property type="evidence" value="ECO:0007669"/>
    <property type="project" value="UniProtKB-UniRule"/>
</dbReference>
<sequence length="271" mass="31570">MFKRGFEQRMSTQNQEMRLVEHLGELRRRLIWVAVIFIVAFIGGFAYAEPVVRYFKKDAGIQWHVFGIADGLRVYMQFSFVIALVITLPFILYHLWRFISPGLRPHERKAAGIFIAPAFLLFVTGLAVGYYLVFPMIIMFMIKFSKTLGVVETFGLAQYFGFMFNIVIPLALLFELPIIVMFLTRLRILNPMRMKKMRGYSYLALVIVASLISPPDFVSHLSVFLPLVILYEISVLISRFVYRKQLKEDAAWQQEFYGEKEEDAVLHVDRE</sequence>
<dbReference type="PATRIC" id="fig|649747.3.peg.2926"/>
<dbReference type="PANTHER" id="PTHR30371:SF0">
    <property type="entry name" value="SEC-INDEPENDENT PROTEIN TRANSLOCASE PROTEIN TATC, CHLOROPLASTIC-RELATED"/>
    <property type="match status" value="1"/>
</dbReference>